<gene>
    <name evidence="4" type="ORF">BBD40_12455</name>
    <name evidence="3" type="ORF">BBD41_23085</name>
</gene>
<evidence type="ECO:0000256" key="2">
    <source>
        <dbReference type="SAM" id="Phobius"/>
    </source>
</evidence>
<organism evidence="3">
    <name type="scientific">Paenibacillus ihbetae</name>
    <dbReference type="NCBI Taxonomy" id="1870820"/>
    <lineage>
        <taxon>Bacteria</taxon>
        <taxon>Bacillati</taxon>
        <taxon>Bacillota</taxon>
        <taxon>Bacilli</taxon>
        <taxon>Bacillales</taxon>
        <taxon>Paenibacillaceae</taxon>
        <taxon>Paenibacillus</taxon>
    </lineage>
</organism>
<keyword evidence="2" id="KW-1133">Transmembrane helix</keyword>
<dbReference type="KEGG" id="pib:BBD41_23085"/>
<feature type="coiled-coil region" evidence="1">
    <location>
        <begin position="92"/>
        <end position="123"/>
    </location>
</feature>
<evidence type="ECO:0008006" key="6">
    <source>
        <dbReference type="Google" id="ProtNLM"/>
    </source>
</evidence>
<reference evidence="3" key="1">
    <citation type="submission" date="2016-08" db="EMBL/GenBank/DDBJ databases">
        <title>Complete Genome Seqeunce of Paenibacillus sp. nov. IHBB 9852 from high altitute lake of Indian trans-Himalayas.</title>
        <authorList>
            <person name="Kiran S."/>
            <person name="Swarnkar M.K."/>
            <person name="Rana A."/>
            <person name="Tewari R."/>
            <person name="Gulati A."/>
        </authorList>
    </citation>
    <scope>NUCLEOTIDE SEQUENCE [LARGE SCALE GENOMIC DNA]</scope>
    <source>
        <strain evidence="3">IHBB 9852</strain>
    </source>
</reference>
<proteinExistence type="predicted"/>
<dbReference type="GeneID" id="48311175"/>
<dbReference type="EMBL" id="CP016809">
    <property type="protein sequence ID" value="ANY75224.1"/>
    <property type="molecule type" value="Genomic_DNA"/>
</dbReference>
<evidence type="ECO:0000313" key="5">
    <source>
        <dbReference type="Proteomes" id="UP000189059"/>
    </source>
</evidence>
<name>A0A1B2E5H0_9BACL</name>
<keyword evidence="5" id="KW-1185">Reference proteome</keyword>
<evidence type="ECO:0000256" key="1">
    <source>
        <dbReference type="SAM" id="Coils"/>
    </source>
</evidence>
<feature type="transmembrane region" description="Helical" evidence="2">
    <location>
        <begin position="39"/>
        <end position="64"/>
    </location>
</feature>
<keyword evidence="2" id="KW-0812">Transmembrane</keyword>
<keyword evidence="2" id="KW-0472">Membrane</keyword>
<feature type="transmembrane region" description="Helical" evidence="2">
    <location>
        <begin position="9"/>
        <end position="27"/>
    </location>
</feature>
<dbReference type="EMBL" id="MRVI01000001">
    <property type="protein sequence ID" value="OOC62600.1"/>
    <property type="molecule type" value="Genomic_DNA"/>
</dbReference>
<protein>
    <recommendedName>
        <fullName evidence="6">5-bromo-4-chloroindolyl phosphate hydrolysis protein</fullName>
    </recommendedName>
</protein>
<evidence type="ECO:0000313" key="4">
    <source>
        <dbReference type="EMBL" id="OOC62600.1"/>
    </source>
</evidence>
<accession>A0A1B2E5H0</accession>
<evidence type="ECO:0000313" key="3">
    <source>
        <dbReference type="EMBL" id="ANY75224.1"/>
    </source>
</evidence>
<reference evidence="4 5" key="2">
    <citation type="submission" date="2016-12" db="EMBL/GenBank/DDBJ databases">
        <title>Genome sequencing and description of Paenibacillus sp. nov. from high altitude lake in the Indian Trans- Himalayas.</title>
        <authorList>
            <person name="Kiran S."/>
            <person name="Swarnkar M.K."/>
            <person name="Rana A."/>
            <person name="Tewari R."/>
            <person name="Gulati A."/>
        </authorList>
    </citation>
    <scope>NUCLEOTIDE SEQUENCE [LARGE SCALE GENOMIC DNA]</scope>
    <source>
        <strain evidence="4 5">IHBB 9951</strain>
    </source>
</reference>
<dbReference type="RefSeq" id="WP_077567376.1">
    <property type="nucleotide sequence ID" value="NZ_CP016809.1"/>
</dbReference>
<dbReference type="Proteomes" id="UP000189059">
    <property type="component" value="Unassembled WGS sequence"/>
</dbReference>
<sequence length="248" mass="28476">MSEPKFKKFFLLITIVIVTNILVWSRGFLGVSLKAESPLIVAFGAAFLAASLIALIYGSYTYLFKPKPVVKTKKEVVTHEDYVEAMSRYRSIAVLKQDVELALNQLDRMKNRKLKLLEVLEQRFDASELSYKKFNSVIHEVENLFYMNIKSILNKLGVFSVSDFAAIADLRKNKKLSARIIEEKIEVYNEYLNFVNESLNTNEEILLKLDKLLLEIARLGSLDLESIENMSCMKEIDALISQTKLYKD</sequence>
<dbReference type="AlphaFoldDB" id="A0A1B2E5H0"/>
<dbReference type="OrthoDB" id="2935100at2"/>
<keyword evidence="1" id="KW-0175">Coiled coil</keyword>